<gene>
    <name evidence="2" type="ORF">LSAA_12072</name>
</gene>
<evidence type="ECO:0000259" key="1">
    <source>
        <dbReference type="Pfam" id="PF21787"/>
    </source>
</evidence>
<evidence type="ECO:0000313" key="2">
    <source>
        <dbReference type="EMBL" id="CAF2977744.1"/>
    </source>
</evidence>
<organism evidence="2 3">
    <name type="scientific">Lepeophtheirus salmonis</name>
    <name type="common">Salmon louse</name>
    <name type="synonym">Caligus salmonis</name>
    <dbReference type="NCBI Taxonomy" id="72036"/>
    <lineage>
        <taxon>Eukaryota</taxon>
        <taxon>Metazoa</taxon>
        <taxon>Ecdysozoa</taxon>
        <taxon>Arthropoda</taxon>
        <taxon>Crustacea</taxon>
        <taxon>Multicrustacea</taxon>
        <taxon>Hexanauplia</taxon>
        <taxon>Copepoda</taxon>
        <taxon>Siphonostomatoida</taxon>
        <taxon>Caligidae</taxon>
        <taxon>Lepeophtheirus</taxon>
    </lineage>
</organism>
<dbReference type="EMBL" id="HG994585">
    <property type="protein sequence ID" value="CAF2977744.1"/>
    <property type="molecule type" value="Genomic_DNA"/>
</dbReference>
<accession>A0A7R8D2M7</accession>
<evidence type="ECO:0000313" key="3">
    <source>
        <dbReference type="Proteomes" id="UP000675881"/>
    </source>
</evidence>
<proteinExistence type="predicted"/>
<keyword evidence="3" id="KW-1185">Reference proteome</keyword>
<dbReference type="AlphaFoldDB" id="A0A7R8D2M7"/>
<dbReference type="InterPro" id="IPR048365">
    <property type="entry name" value="TNP-like_RNaseH_N"/>
</dbReference>
<name>A0A7R8D2M7_LEPSM</name>
<protein>
    <submittedName>
        <fullName evidence="2">(salmon louse) hypothetical protein</fullName>
    </submittedName>
</protein>
<feature type="domain" description="Transposable element P transposase-like RNase H" evidence="1">
    <location>
        <begin position="56"/>
        <end position="129"/>
    </location>
</feature>
<sequence length="214" mass="24921">MEEPSLLDWWHLKKPITFYSFQIRVRNTDVNPSIRFLSSNWARALEYDVGDQVVRGYDTIQSSSEELASHTLVFALVEVKCGWKEVVAYHLTRSNLCSKAVVEVLKEIIYTSQKYSFKITHITSDMGPKLKNALKIVTLTQLLYRKKGASYEDANSTFLVSLQESKNLEEHDDDEFREENEFILINLLDMAERNSLHYLVLYCLRKTFQNHSPC</sequence>
<reference evidence="2" key="1">
    <citation type="submission" date="2021-02" db="EMBL/GenBank/DDBJ databases">
        <authorList>
            <person name="Bekaert M."/>
        </authorList>
    </citation>
    <scope>NUCLEOTIDE SEQUENCE</scope>
    <source>
        <strain evidence="2">IoA-00</strain>
    </source>
</reference>
<dbReference type="Proteomes" id="UP000675881">
    <property type="component" value="Chromosome 6"/>
</dbReference>
<dbReference type="Pfam" id="PF21787">
    <property type="entry name" value="TNP-like_RNaseH_N"/>
    <property type="match status" value="1"/>
</dbReference>